<name>A0A2A9DR05_9CORY</name>
<evidence type="ECO:0000256" key="3">
    <source>
        <dbReference type="SAM" id="MobiDB-lite"/>
    </source>
</evidence>
<dbReference type="AlphaFoldDB" id="A0A2A9DR05"/>
<sequence>MSHEFPTPDCLTRAANIHEETYGTPGTISGHAPGVWVTIGEHIDTFGGLALLHHVEQRVAVVASPREDSTVAVTASFAASLSDSSTQGTTVSESATFKEATHAIQEQSPHADEHGQRIEPPMPKGGLALRLAAVALNLMQRGVLSRESTGFNITVVSELPQGSGFYELAAMDAAFAVAAASRLNDRNEPPIRLKLAEACISAADSIAAFPAVCSVYHVLLRSQGTGMSVMNHADGALTQTPSMVGRNFSLVAARSPEGGLLDVPEEEAAEQQRIRQRFVSKASHAFGVDYVNLLPDATARVIQWLEANHQVLGPEGWPSTHEAAAWLRFWGGESERASTLLSAIRALDFPTASRLINASTEALNTDYGIAGTAIPLGQLLLKQGADSARPAAPGRSRTVAAVVPNENVTEVLDYLADAGIEATKVATLSTLWRATEA</sequence>
<organism evidence="5 6">
    <name type="scientific">Corynebacterium renale</name>
    <dbReference type="NCBI Taxonomy" id="1724"/>
    <lineage>
        <taxon>Bacteria</taxon>
        <taxon>Bacillati</taxon>
        <taxon>Actinomycetota</taxon>
        <taxon>Actinomycetes</taxon>
        <taxon>Mycobacteriales</taxon>
        <taxon>Corynebacteriaceae</taxon>
        <taxon>Corynebacterium</taxon>
    </lineage>
</organism>
<dbReference type="Proteomes" id="UP000221653">
    <property type="component" value="Unassembled WGS sequence"/>
</dbReference>
<evidence type="ECO:0000313" key="6">
    <source>
        <dbReference type="Proteomes" id="UP000221653"/>
    </source>
</evidence>
<evidence type="ECO:0000313" key="5">
    <source>
        <dbReference type="EMBL" id="PFG28339.1"/>
    </source>
</evidence>
<keyword evidence="5" id="KW-0418">Kinase</keyword>
<keyword evidence="6" id="KW-1185">Reference proteome</keyword>
<dbReference type="EMBL" id="PDJF01000001">
    <property type="protein sequence ID" value="PFG28339.1"/>
    <property type="molecule type" value="Genomic_DNA"/>
</dbReference>
<protein>
    <submittedName>
        <fullName evidence="5">Galactokinase</fullName>
    </submittedName>
</protein>
<proteinExistence type="predicted"/>
<dbReference type="SUPFAM" id="SSF54211">
    <property type="entry name" value="Ribosomal protein S5 domain 2-like"/>
    <property type="match status" value="1"/>
</dbReference>
<dbReference type="Pfam" id="PF10509">
    <property type="entry name" value="GalKase_gal_bdg"/>
    <property type="match status" value="1"/>
</dbReference>
<accession>A0A2A9DR05</accession>
<gene>
    <name evidence="5" type="ORF">ATK06_1448</name>
</gene>
<keyword evidence="5" id="KW-0808">Transferase</keyword>
<dbReference type="GO" id="GO:0005975">
    <property type="term" value="P:carbohydrate metabolic process"/>
    <property type="evidence" value="ECO:0007669"/>
    <property type="project" value="UniProtKB-ARBA"/>
</dbReference>
<dbReference type="STRING" id="1724.GCA_001044175_01270"/>
<dbReference type="InterPro" id="IPR020568">
    <property type="entry name" value="Ribosomal_Su5_D2-typ_SF"/>
</dbReference>
<keyword evidence="2" id="KW-0067">ATP-binding</keyword>
<feature type="domain" description="Galactokinase N-terminal" evidence="4">
    <location>
        <begin position="18"/>
        <end position="65"/>
    </location>
</feature>
<dbReference type="PRINTS" id="PR00959">
    <property type="entry name" value="MEVGALKINASE"/>
</dbReference>
<dbReference type="InterPro" id="IPR014721">
    <property type="entry name" value="Ribsml_uS5_D2-typ_fold_subgr"/>
</dbReference>
<dbReference type="InterPro" id="IPR019539">
    <property type="entry name" value="GalKase_N"/>
</dbReference>
<comment type="caution">
    <text evidence="5">The sequence shown here is derived from an EMBL/GenBank/DDBJ whole genome shotgun (WGS) entry which is preliminary data.</text>
</comment>
<dbReference type="RefSeq" id="WP_169916265.1">
    <property type="nucleotide sequence ID" value="NZ_LS483464.1"/>
</dbReference>
<feature type="region of interest" description="Disordered" evidence="3">
    <location>
        <begin position="101"/>
        <end position="122"/>
    </location>
</feature>
<evidence type="ECO:0000259" key="4">
    <source>
        <dbReference type="Pfam" id="PF10509"/>
    </source>
</evidence>
<reference evidence="5 6" key="1">
    <citation type="submission" date="2017-10" db="EMBL/GenBank/DDBJ databases">
        <title>Sequencing the genomes of 1000 actinobacteria strains.</title>
        <authorList>
            <person name="Klenk H.-P."/>
        </authorList>
    </citation>
    <scope>NUCLEOTIDE SEQUENCE [LARGE SCALE GENOMIC DNA]</scope>
    <source>
        <strain evidence="5 6">DSM 20688</strain>
    </source>
</reference>
<evidence type="ECO:0000256" key="1">
    <source>
        <dbReference type="ARBA" id="ARBA00022741"/>
    </source>
</evidence>
<evidence type="ECO:0000256" key="2">
    <source>
        <dbReference type="ARBA" id="ARBA00022840"/>
    </source>
</evidence>
<keyword evidence="1" id="KW-0547">Nucleotide-binding</keyword>
<dbReference type="Gene3D" id="3.30.230.10">
    <property type="match status" value="1"/>
</dbReference>
<dbReference type="GO" id="GO:0016301">
    <property type="term" value="F:kinase activity"/>
    <property type="evidence" value="ECO:0007669"/>
    <property type="project" value="UniProtKB-KW"/>
</dbReference>
<dbReference type="GO" id="GO:0005524">
    <property type="term" value="F:ATP binding"/>
    <property type="evidence" value="ECO:0007669"/>
    <property type="project" value="UniProtKB-KW"/>
</dbReference>